<dbReference type="AlphaFoldDB" id="A0A948S0T0"/>
<sequence length="276" mass="29874">MSPIRSSVIVEWKGIMGLVGSQDELKTTSSSLEALPFLLITSGIGAYWTAAGGGRVAAAGLALVFFGDLFRLLLRVRTGPFPRPGASSLSSTPFVIFGIVANEGLWRLLSLQPAEPLVEGLRLAAGLYAIAILWSAPPGEKKNIWGRILWLQAGIAQSLILGIPLSWLVRPMSLVAGRPEVAGLISVVAGGLWLLCSARILHQNRVGLRSGIFILMISFFAWLLLGWIWWALRIPVLVSWDVDLRIPAFMALAIASIGTTLHWALVWRRTPGAIQP</sequence>
<feature type="transmembrane region" description="Helical" evidence="1">
    <location>
        <begin position="181"/>
        <end position="201"/>
    </location>
</feature>
<comment type="caution">
    <text evidence="2">The sequence shown here is derived from an EMBL/GenBank/DDBJ whole genome shotgun (WGS) entry which is preliminary data.</text>
</comment>
<evidence type="ECO:0000313" key="3">
    <source>
        <dbReference type="Proteomes" id="UP000777784"/>
    </source>
</evidence>
<organism evidence="2 3">
    <name type="scientific">Eiseniibacteriota bacterium</name>
    <dbReference type="NCBI Taxonomy" id="2212470"/>
    <lineage>
        <taxon>Bacteria</taxon>
        <taxon>Candidatus Eiseniibacteriota</taxon>
    </lineage>
</organism>
<name>A0A948S0T0_UNCEI</name>
<proteinExistence type="predicted"/>
<feature type="transmembrane region" description="Helical" evidence="1">
    <location>
        <begin position="244"/>
        <end position="266"/>
    </location>
</feature>
<feature type="transmembrane region" description="Helical" evidence="1">
    <location>
        <begin position="148"/>
        <end position="169"/>
    </location>
</feature>
<feature type="transmembrane region" description="Helical" evidence="1">
    <location>
        <begin position="213"/>
        <end position="232"/>
    </location>
</feature>
<evidence type="ECO:0000256" key="1">
    <source>
        <dbReference type="SAM" id="Phobius"/>
    </source>
</evidence>
<keyword evidence="1" id="KW-0472">Membrane</keyword>
<reference evidence="2" key="1">
    <citation type="submission" date="2021-05" db="EMBL/GenBank/DDBJ databases">
        <title>Energy efficiency and biological interactions define the core microbiome of deep oligotrophic groundwater.</title>
        <authorList>
            <person name="Mehrshad M."/>
            <person name="Lopez-Fernandez M."/>
            <person name="Bell E."/>
            <person name="Bernier-Latmani R."/>
            <person name="Bertilsson S."/>
            <person name="Dopson M."/>
        </authorList>
    </citation>
    <scope>NUCLEOTIDE SEQUENCE</scope>
    <source>
        <strain evidence="2">Modern_marine.mb.64</strain>
    </source>
</reference>
<protein>
    <submittedName>
        <fullName evidence="2">Uncharacterized protein</fullName>
    </submittedName>
</protein>
<keyword evidence="1" id="KW-1133">Transmembrane helix</keyword>
<gene>
    <name evidence="2" type="ORF">KJ970_17710</name>
</gene>
<keyword evidence="1" id="KW-0812">Transmembrane</keyword>
<dbReference type="EMBL" id="JAHJDP010000099">
    <property type="protein sequence ID" value="MBU2692757.1"/>
    <property type="molecule type" value="Genomic_DNA"/>
</dbReference>
<evidence type="ECO:0000313" key="2">
    <source>
        <dbReference type="EMBL" id="MBU2692757.1"/>
    </source>
</evidence>
<accession>A0A948S0T0</accession>
<dbReference type="Proteomes" id="UP000777784">
    <property type="component" value="Unassembled WGS sequence"/>
</dbReference>